<evidence type="ECO:0000313" key="10">
    <source>
        <dbReference type="EMBL" id="TXG56517.1"/>
    </source>
</evidence>
<dbReference type="FunFam" id="1.10.10.60:FF:000356">
    <property type="entry name" value="MYB transcription factor"/>
    <property type="match status" value="1"/>
</dbReference>
<feature type="domain" description="Myb-like" evidence="8">
    <location>
        <begin position="212"/>
        <end position="262"/>
    </location>
</feature>
<evidence type="ECO:0000313" key="11">
    <source>
        <dbReference type="Proteomes" id="UP000323000"/>
    </source>
</evidence>
<feature type="compositionally biased region" description="Polar residues" evidence="7">
    <location>
        <begin position="437"/>
        <end position="458"/>
    </location>
</feature>
<protein>
    <submittedName>
        <fullName evidence="10">Uncharacterized protein</fullName>
    </submittedName>
</protein>
<evidence type="ECO:0000256" key="7">
    <source>
        <dbReference type="SAM" id="MobiDB-lite"/>
    </source>
</evidence>
<evidence type="ECO:0000256" key="5">
    <source>
        <dbReference type="ARBA" id="ARBA00023163"/>
    </source>
</evidence>
<dbReference type="SMART" id="SM00717">
    <property type="entry name" value="SANT"/>
    <property type="match status" value="2"/>
</dbReference>
<comment type="caution">
    <text evidence="10">The sequence shown here is derived from an EMBL/GenBank/DDBJ whole genome shotgun (WGS) entry which is preliminary data.</text>
</comment>
<proteinExistence type="predicted"/>
<keyword evidence="3" id="KW-0805">Transcription regulation</keyword>
<keyword evidence="5" id="KW-0804">Transcription</keyword>
<keyword evidence="2" id="KW-0677">Repeat</keyword>
<evidence type="ECO:0000256" key="1">
    <source>
        <dbReference type="ARBA" id="ARBA00004123"/>
    </source>
</evidence>
<keyword evidence="11" id="KW-1185">Reference proteome</keyword>
<feature type="domain" description="Myb-like" evidence="8">
    <location>
        <begin position="165"/>
        <end position="211"/>
    </location>
</feature>
<dbReference type="Pfam" id="PF13921">
    <property type="entry name" value="Myb_DNA-bind_6"/>
    <property type="match status" value="1"/>
</dbReference>
<dbReference type="OrthoDB" id="2143914at2759"/>
<keyword evidence="4" id="KW-0238">DNA-binding</keyword>
<keyword evidence="6" id="KW-0539">Nucleus</keyword>
<gene>
    <name evidence="10" type="ORF">EZV62_017830</name>
</gene>
<dbReference type="EMBL" id="VAHF01000008">
    <property type="protein sequence ID" value="TXG56517.1"/>
    <property type="molecule type" value="Genomic_DNA"/>
</dbReference>
<feature type="region of interest" description="Disordered" evidence="7">
    <location>
        <begin position="437"/>
        <end position="465"/>
    </location>
</feature>
<dbReference type="Proteomes" id="UP000323000">
    <property type="component" value="Chromosome 8"/>
</dbReference>
<evidence type="ECO:0000256" key="6">
    <source>
        <dbReference type="ARBA" id="ARBA00023242"/>
    </source>
</evidence>
<organism evidence="10 11">
    <name type="scientific">Acer yangbiense</name>
    <dbReference type="NCBI Taxonomy" id="1000413"/>
    <lineage>
        <taxon>Eukaryota</taxon>
        <taxon>Viridiplantae</taxon>
        <taxon>Streptophyta</taxon>
        <taxon>Embryophyta</taxon>
        <taxon>Tracheophyta</taxon>
        <taxon>Spermatophyta</taxon>
        <taxon>Magnoliopsida</taxon>
        <taxon>eudicotyledons</taxon>
        <taxon>Gunneridae</taxon>
        <taxon>Pentapetalae</taxon>
        <taxon>rosids</taxon>
        <taxon>malvids</taxon>
        <taxon>Sapindales</taxon>
        <taxon>Sapindaceae</taxon>
        <taxon>Hippocastanoideae</taxon>
        <taxon>Acereae</taxon>
        <taxon>Acer</taxon>
    </lineage>
</organism>
<sequence length="501" mass="55916">MANKCVIYHAQDHITNDLSNTNYYSPNSSSSSSHYHLHHHHPSSSMGMVYADMGSLSLSPTHNNGVGGSASHHQEAYNLCKSSHDMENNGRSSSCWDTFPFMGNFEGQHNMDTSTTDNVNVEGKGSDCSDIHDINLNEDINPNEHEHDIKETDTSSSGQTKLCARGHWRPAEDTKLKELVALYGPQNWNLIAEKLEGRSGKSCRLRWFNQLDPRINRRAFSEEEEERLMQAHRLYGNKWAMIARLFPGRTDNAVKNHWHVIMARKYREQSSAYRRRKMSHHHSIYTTRMEATDQIPGFVYRDAAAPRSTEPPPQQAYPSPYQFGNFIGCGGGGGGVGVVDYCLNGSSSSSPHMTSTGQEAISCTNTPHNSSGYYYVDHQTSCDFVQGPKTNEMMGTLSQQNIMSWNRPIDERQNSGFNPHHHPQYMMMMMAMQQSNNFHNPDSNFLDSTRASTTPPQVSGNSSSCFETSSSVVVPAGNSGHFETTTINPPPFIDFLGVGAT</sequence>
<dbReference type="FunFam" id="1.10.10.60:FF:000060">
    <property type="entry name" value="MYB transcription factor"/>
    <property type="match status" value="1"/>
</dbReference>
<dbReference type="PROSITE" id="PS51294">
    <property type="entry name" value="HTH_MYB"/>
    <property type="match status" value="2"/>
</dbReference>
<evidence type="ECO:0000259" key="8">
    <source>
        <dbReference type="PROSITE" id="PS50090"/>
    </source>
</evidence>
<evidence type="ECO:0000256" key="2">
    <source>
        <dbReference type="ARBA" id="ARBA00022737"/>
    </source>
</evidence>
<dbReference type="InterPro" id="IPR050560">
    <property type="entry name" value="MYB_TF"/>
</dbReference>
<accession>A0A5C7HHP7</accession>
<dbReference type="CDD" id="cd00167">
    <property type="entry name" value="SANT"/>
    <property type="match status" value="2"/>
</dbReference>
<dbReference type="InterPro" id="IPR009057">
    <property type="entry name" value="Homeodomain-like_sf"/>
</dbReference>
<name>A0A5C7HHP7_9ROSI</name>
<reference evidence="11" key="1">
    <citation type="journal article" date="2019" name="Gigascience">
        <title>De novo genome assembly of the endangered Acer yangbiense, a plant species with extremely small populations endemic to Yunnan Province, China.</title>
        <authorList>
            <person name="Yang J."/>
            <person name="Wariss H.M."/>
            <person name="Tao L."/>
            <person name="Zhang R."/>
            <person name="Yun Q."/>
            <person name="Hollingsworth P."/>
            <person name="Dao Z."/>
            <person name="Luo G."/>
            <person name="Guo H."/>
            <person name="Ma Y."/>
            <person name="Sun W."/>
        </authorList>
    </citation>
    <scope>NUCLEOTIDE SEQUENCE [LARGE SCALE GENOMIC DNA]</scope>
    <source>
        <strain evidence="11">cv. Malutang</strain>
    </source>
</reference>
<dbReference type="PANTHER" id="PTHR45614:SF175">
    <property type="entry name" value="TRANSCRIPTION FACTOR MYB105-RELATED"/>
    <property type="match status" value="1"/>
</dbReference>
<dbReference type="AlphaFoldDB" id="A0A5C7HHP7"/>
<feature type="domain" description="HTH myb-type" evidence="9">
    <location>
        <begin position="165"/>
        <end position="211"/>
    </location>
</feature>
<dbReference type="GO" id="GO:0000978">
    <property type="term" value="F:RNA polymerase II cis-regulatory region sequence-specific DNA binding"/>
    <property type="evidence" value="ECO:0007669"/>
    <property type="project" value="TreeGrafter"/>
</dbReference>
<dbReference type="GO" id="GO:0000981">
    <property type="term" value="F:DNA-binding transcription factor activity, RNA polymerase II-specific"/>
    <property type="evidence" value="ECO:0007669"/>
    <property type="project" value="TreeGrafter"/>
</dbReference>
<feature type="domain" description="HTH myb-type" evidence="9">
    <location>
        <begin position="212"/>
        <end position="266"/>
    </location>
</feature>
<dbReference type="InterPro" id="IPR001005">
    <property type="entry name" value="SANT/Myb"/>
</dbReference>
<evidence type="ECO:0000256" key="4">
    <source>
        <dbReference type="ARBA" id="ARBA00023125"/>
    </source>
</evidence>
<dbReference type="PROSITE" id="PS50090">
    <property type="entry name" value="MYB_LIKE"/>
    <property type="match status" value="2"/>
</dbReference>
<dbReference type="PANTHER" id="PTHR45614">
    <property type="entry name" value="MYB PROTEIN-RELATED"/>
    <property type="match status" value="1"/>
</dbReference>
<evidence type="ECO:0000256" key="3">
    <source>
        <dbReference type="ARBA" id="ARBA00023015"/>
    </source>
</evidence>
<dbReference type="InterPro" id="IPR017930">
    <property type="entry name" value="Myb_dom"/>
</dbReference>
<dbReference type="GO" id="GO:0005634">
    <property type="term" value="C:nucleus"/>
    <property type="evidence" value="ECO:0007669"/>
    <property type="project" value="UniProtKB-SubCell"/>
</dbReference>
<comment type="subcellular location">
    <subcellularLocation>
        <location evidence="1">Nucleus</location>
    </subcellularLocation>
</comment>
<dbReference type="Gene3D" id="1.10.10.60">
    <property type="entry name" value="Homeodomain-like"/>
    <property type="match status" value="2"/>
</dbReference>
<dbReference type="SUPFAM" id="SSF46689">
    <property type="entry name" value="Homeodomain-like"/>
    <property type="match status" value="1"/>
</dbReference>
<evidence type="ECO:0000259" key="9">
    <source>
        <dbReference type="PROSITE" id="PS51294"/>
    </source>
</evidence>